<feature type="transmembrane region" description="Helical" evidence="6">
    <location>
        <begin position="257"/>
        <end position="278"/>
    </location>
</feature>
<feature type="transmembrane region" description="Helical" evidence="6">
    <location>
        <begin position="7"/>
        <end position="29"/>
    </location>
</feature>
<organism evidence="7 8">
    <name type="scientific">Parabacteroides chartae</name>
    <dbReference type="NCBI Taxonomy" id="1037355"/>
    <lineage>
        <taxon>Bacteria</taxon>
        <taxon>Pseudomonadati</taxon>
        <taxon>Bacteroidota</taxon>
        <taxon>Bacteroidia</taxon>
        <taxon>Bacteroidales</taxon>
        <taxon>Tannerellaceae</taxon>
        <taxon>Parabacteroides</taxon>
    </lineage>
</organism>
<proteinExistence type="predicted"/>
<evidence type="ECO:0000313" key="7">
    <source>
        <dbReference type="EMBL" id="SKB81496.1"/>
    </source>
</evidence>
<reference evidence="8" key="1">
    <citation type="submission" date="2017-02" db="EMBL/GenBank/DDBJ databases">
        <authorList>
            <person name="Varghese N."/>
            <person name="Submissions S."/>
        </authorList>
    </citation>
    <scope>NUCLEOTIDE SEQUENCE [LARGE SCALE GENOMIC DNA]</scope>
    <source>
        <strain evidence="8">DSM 24967</strain>
    </source>
</reference>
<dbReference type="EMBL" id="FUYQ01000025">
    <property type="protein sequence ID" value="SKB81496.1"/>
    <property type="molecule type" value="Genomic_DNA"/>
</dbReference>
<keyword evidence="8" id="KW-1185">Reference proteome</keyword>
<keyword evidence="3 6" id="KW-0812">Transmembrane</keyword>
<evidence type="ECO:0000256" key="3">
    <source>
        <dbReference type="ARBA" id="ARBA00022692"/>
    </source>
</evidence>
<keyword evidence="5 6" id="KW-0472">Membrane</keyword>
<dbReference type="AlphaFoldDB" id="A0A1T5EC90"/>
<dbReference type="Pfam" id="PF03706">
    <property type="entry name" value="LPG_synthase_TM"/>
    <property type="match status" value="1"/>
</dbReference>
<evidence type="ECO:0000256" key="1">
    <source>
        <dbReference type="ARBA" id="ARBA00004651"/>
    </source>
</evidence>
<dbReference type="Proteomes" id="UP000190852">
    <property type="component" value="Unassembled WGS sequence"/>
</dbReference>
<evidence type="ECO:0000256" key="4">
    <source>
        <dbReference type="ARBA" id="ARBA00022989"/>
    </source>
</evidence>
<evidence type="ECO:0000256" key="2">
    <source>
        <dbReference type="ARBA" id="ARBA00022475"/>
    </source>
</evidence>
<sequence length="332" mass="37533">MKNKSNVIRNIFFALGVLVIFIMVYSLGFDVIYENLKNTGWWFFAIVGIWIVVYAVNAISFHIIIRDGSEETKQIKFLRTLKIVISGYAINYTTPMGLLGGEPYRILELKPALGTKKATSSVLLYAMMHFVSHFILWLLCVPLLMITVKHISLGVEIVLWSVLVGSVALIYWSFKVYRKGVIGRLLALGACIPFVKKRIKEYSLKNKEHVEEMDQLIAHLYNNRKKAFYASLGAELCARFIACMEVFIMIYSIGYEITYIQCVVIVGFASLFANLLFFSPMQLGTREGGYALALSSLSITSGIGVYVSLCTRVRELFWIAVGIAIMKYKSLK</sequence>
<feature type="transmembrane region" description="Helical" evidence="6">
    <location>
        <begin position="290"/>
        <end position="309"/>
    </location>
</feature>
<feature type="transmembrane region" description="Helical" evidence="6">
    <location>
        <begin position="157"/>
        <end position="174"/>
    </location>
</feature>
<dbReference type="RefSeq" id="WP_079684315.1">
    <property type="nucleotide sequence ID" value="NZ_FUYQ01000025.1"/>
</dbReference>
<evidence type="ECO:0000256" key="6">
    <source>
        <dbReference type="SAM" id="Phobius"/>
    </source>
</evidence>
<accession>A0A1T5EC90</accession>
<dbReference type="GO" id="GO:0005886">
    <property type="term" value="C:plasma membrane"/>
    <property type="evidence" value="ECO:0007669"/>
    <property type="project" value="UniProtKB-SubCell"/>
</dbReference>
<comment type="subcellular location">
    <subcellularLocation>
        <location evidence="1">Cell membrane</location>
        <topology evidence="1">Multi-pass membrane protein</topology>
    </subcellularLocation>
</comment>
<evidence type="ECO:0000256" key="5">
    <source>
        <dbReference type="ARBA" id="ARBA00023136"/>
    </source>
</evidence>
<dbReference type="InterPro" id="IPR022791">
    <property type="entry name" value="L-PG_synthase/AglD"/>
</dbReference>
<keyword evidence="4 6" id="KW-1133">Transmembrane helix</keyword>
<name>A0A1T5EC90_9BACT</name>
<keyword evidence="2" id="KW-1003">Cell membrane</keyword>
<evidence type="ECO:0000313" key="8">
    <source>
        <dbReference type="Proteomes" id="UP000190852"/>
    </source>
</evidence>
<dbReference type="PANTHER" id="PTHR39087">
    <property type="entry name" value="UPF0104 MEMBRANE PROTEIN MJ1595"/>
    <property type="match status" value="1"/>
</dbReference>
<protein>
    <submittedName>
        <fullName evidence="7">Lysylphosphatidylglycerol synthase TM region</fullName>
    </submittedName>
</protein>
<feature type="transmembrane region" description="Helical" evidence="6">
    <location>
        <begin position="122"/>
        <end position="145"/>
    </location>
</feature>
<feature type="transmembrane region" description="Helical" evidence="6">
    <location>
        <begin position="41"/>
        <end position="65"/>
    </location>
</feature>
<gene>
    <name evidence="7" type="ORF">SAMN05660349_02903</name>
</gene>
<feature type="transmembrane region" description="Helical" evidence="6">
    <location>
        <begin position="227"/>
        <end position="251"/>
    </location>
</feature>
<dbReference type="PANTHER" id="PTHR39087:SF2">
    <property type="entry name" value="UPF0104 MEMBRANE PROTEIN MJ1595"/>
    <property type="match status" value="1"/>
</dbReference>